<dbReference type="InterPro" id="IPR050065">
    <property type="entry name" value="GlmU-like"/>
</dbReference>
<dbReference type="Gene3D" id="3.90.550.10">
    <property type="entry name" value="Spore Coat Polysaccharide Biosynthesis Protein SpsA, Chain A"/>
    <property type="match status" value="1"/>
</dbReference>
<evidence type="ECO:0000313" key="4">
    <source>
        <dbReference type="EMBL" id="KUK80009.1"/>
    </source>
</evidence>
<dbReference type="PATRIC" id="fig|1184387.3.peg.1664"/>
<proteinExistence type="predicted"/>
<dbReference type="GO" id="GO:0016779">
    <property type="term" value="F:nucleotidyltransferase activity"/>
    <property type="evidence" value="ECO:0007669"/>
    <property type="project" value="UniProtKB-KW"/>
</dbReference>
<evidence type="ECO:0000256" key="2">
    <source>
        <dbReference type="ARBA" id="ARBA00022695"/>
    </source>
</evidence>
<keyword evidence="1 4" id="KW-0808">Transferase</keyword>
<dbReference type="Proteomes" id="UP000054092">
    <property type="component" value="Unassembled WGS sequence"/>
</dbReference>
<evidence type="ECO:0000256" key="1">
    <source>
        <dbReference type="ARBA" id="ARBA00022679"/>
    </source>
</evidence>
<dbReference type="Pfam" id="PF00483">
    <property type="entry name" value="NTP_transferase"/>
    <property type="match status" value="1"/>
</dbReference>
<comment type="caution">
    <text evidence="4">The sequence shown here is derived from an EMBL/GenBank/DDBJ whole genome shotgun (WGS) entry which is preliminary data.</text>
</comment>
<sequence>MLIPVILAAGKGRRLKSEVPKPLVKVKGKPMIVHILRKVSSVCDSVNSIVVINPDFESDFRNVLDSNTILAYQDSPKGTADALKRALHLVPEGSEILVMYSDLILITEDSLKALAELHKSNCCDITFLSGVTETKFPYALVERDEYGKVISFKEKKIPDFPPPWEFYIGPIILRKDVVEEYIDNLIPNKDSGEIYISDIVSLSLIEHKSVCGFVTENQEEFLGVNTPEDLEIAEKLLSD</sequence>
<keyword evidence="2 4" id="KW-0548">Nucleotidyltransferase</keyword>
<dbReference type="PANTHER" id="PTHR43584">
    <property type="entry name" value="NUCLEOTIDYL TRANSFERASE"/>
    <property type="match status" value="1"/>
</dbReference>
<reference evidence="5" key="1">
    <citation type="journal article" date="2015" name="MBio">
        <title>Genome-Resolved Metagenomic Analysis Reveals Roles for Candidate Phyla and Other Microbial Community Members in Biogeochemical Transformations in Oil Reservoirs.</title>
        <authorList>
            <person name="Hu P."/>
            <person name="Tom L."/>
            <person name="Singh A."/>
            <person name="Thomas B.C."/>
            <person name="Baker B.J."/>
            <person name="Piceno Y.M."/>
            <person name="Andersen G.L."/>
            <person name="Banfield J.F."/>
        </authorList>
    </citation>
    <scope>NUCLEOTIDE SEQUENCE [LARGE SCALE GENOMIC DNA]</scope>
</reference>
<evidence type="ECO:0000259" key="3">
    <source>
        <dbReference type="Pfam" id="PF00483"/>
    </source>
</evidence>
<dbReference type="EMBL" id="LGGP01000218">
    <property type="protein sequence ID" value="KUK80009.1"/>
    <property type="molecule type" value="Genomic_DNA"/>
</dbReference>
<dbReference type="InterPro" id="IPR029044">
    <property type="entry name" value="Nucleotide-diphossugar_trans"/>
</dbReference>
<evidence type="ECO:0000313" key="5">
    <source>
        <dbReference type="Proteomes" id="UP000054092"/>
    </source>
</evidence>
<protein>
    <submittedName>
        <fullName evidence="4">N-acetylglucosamine-1-phosphate uridylyltransferase/acetyltransferase</fullName>
    </submittedName>
</protein>
<name>A0A101HNN2_9BACT</name>
<dbReference type="AlphaFoldDB" id="A0A101HNN2"/>
<gene>
    <name evidence="4" type="ORF">XD94_1221</name>
</gene>
<dbReference type="PANTHER" id="PTHR43584:SF8">
    <property type="entry name" value="N-ACETYLMURAMATE ALPHA-1-PHOSPHATE URIDYLYLTRANSFERASE"/>
    <property type="match status" value="1"/>
</dbReference>
<organism evidence="4 5">
    <name type="scientific">Mesotoga prima</name>
    <dbReference type="NCBI Taxonomy" id="1184387"/>
    <lineage>
        <taxon>Bacteria</taxon>
        <taxon>Thermotogati</taxon>
        <taxon>Thermotogota</taxon>
        <taxon>Thermotogae</taxon>
        <taxon>Kosmotogales</taxon>
        <taxon>Kosmotogaceae</taxon>
        <taxon>Mesotoga</taxon>
    </lineage>
</organism>
<dbReference type="SUPFAM" id="SSF53448">
    <property type="entry name" value="Nucleotide-diphospho-sugar transferases"/>
    <property type="match status" value="1"/>
</dbReference>
<accession>A0A101HNN2</accession>
<dbReference type="InterPro" id="IPR005835">
    <property type="entry name" value="NTP_transferase_dom"/>
</dbReference>
<feature type="domain" description="Nucleotidyl transferase" evidence="3">
    <location>
        <begin position="4"/>
        <end position="214"/>
    </location>
</feature>